<feature type="region of interest" description="Disordered" evidence="14">
    <location>
        <begin position="411"/>
        <end position="431"/>
    </location>
</feature>
<dbReference type="Proteomes" id="UP000236379">
    <property type="component" value="Unassembled WGS sequence"/>
</dbReference>
<dbReference type="GO" id="GO:0004637">
    <property type="term" value="F:phosphoribosylamine-glycine ligase activity"/>
    <property type="evidence" value="ECO:0007669"/>
    <property type="project" value="UniProtKB-UniRule"/>
</dbReference>
<evidence type="ECO:0000256" key="10">
    <source>
        <dbReference type="ARBA" id="ARBA00042242"/>
    </source>
</evidence>
<comment type="cofactor">
    <cofactor evidence="1">
        <name>Mn(2+)</name>
        <dbReference type="ChEBI" id="CHEBI:29035"/>
    </cofactor>
</comment>
<dbReference type="RefSeq" id="WP_103312952.1">
    <property type="nucleotide sequence ID" value="NZ_PPPD01000001.1"/>
</dbReference>
<dbReference type="HAMAP" id="MF_00138">
    <property type="entry name" value="GARS"/>
    <property type="match status" value="1"/>
</dbReference>
<evidence type="ECO:0000256" key="13">
    <source>
        <dbReference type="PROSITE-ProRule" id="PRU00409"/>
    </source>
</evidence>
<dbReference type="SUPFAM" id="SSF51246">
    <property type="entry name" value="Rudiment single hybrid motif"/>
    <property type="match status" value="1"/>
</dbReference>
<dbReference type="InterPro" id="IPR020559">
    <property type="entry name" value="PRibGlycinamide_synth_CS"/>
</dbReference>
<comment type="catalytic activity">
    <reaction evidence="12">
        <text>5-phospho-beta-D-ribosylamine + glycine + ATP = N(1)-(5-phospho-beta-D-ribosyl)glycinamide + ADP + phosphate + H(+)</text>
        <dbReference type="Rhea" id="RHEA:17453"/>
        <dbReference type="ChEBI" id="CHEBI:15378"/>
        <dbReference type="ChEBI" id="CHEBI:30616"/>
        <dbReference type="ChEBI" id="CHEBI:43474"/>
        <dbReference type="ChEBI" id="CHEBI:57305"/>
        <dbReference type="ChEBI" id="CHEBI:58681"/>
        <dbReference type="ChEBI" id="CHEBI:143788"/>
        <dbReference type="ChEBI" id="CHEBI:456216"/>
        <dbReference type="EC" id="6.3.4.13"/>
    </reaction>
</comment>
<evidence type="ECO:0000259" key="15">
    <source>
        <dbReference type="PROSITE" id="PS50975"/>
    </source>
</evidence>
<evidence type="ECO:0000313" key="16">
    <source>
        <dbReference type="EMBL" id="PNY82520.1"/>
    </source>
</evidence>
<dbReference type="PANTHER" id="PTHR43472:SF1">
    <property type="entry name" value="PHOSPHORIBOSYLAMINE--GLYCINE LIGASE, CHLOROPLASTIC"/>
    <property type="match status" value="1"/>
</dbReference>
<protein>
    <recommendedName>
        <fullName evidence="4 12">Phosphoribosylamine--glycine ligase</fullName>
        <ecNumber evidence="4 12">6.3.4.13</ecNumber>
    </recommendedName>
    <alternativeName>
        <fullName evidence="12">GARS</fullName>
    </alternativeName>
    <alternativeName>
        <fullName evidence="10 12">Glycinamide ribonucleotide synthetase</fullName>
    </alternativeName>
    <alternativeName>
        <fullName evidence="11 12">Phosphoribosylglycinamide synthetase</fullName>
    </alternativeName>
</protein>
<reference evidence="16 17" key="1">
    <citation type="submission" date="2018-01" db="EMBL/GenBank/DDBJ databases">
        <title>Deinococcus koreensis sp. nov., a radiation-resistant bacterium isolated from river water.</title>
        <authorList>
            <person name="Choi A."/>
        </authorList>
    </citation>
    <scope>NUCLEOTIDE SEQUENCE [LARGE SCALE GENOMIC DNA]</scope>
    <source>
        <strain evidence="16 17">SJW1-2</strain>
    </source>
</reference>
<dbReference type="InterPro" id="IPR020560">
    <property type="entry name" value="PRibGlycinamide_synth_C-dom"/>
</dbReference>
<dbReference type="SUPFAM" id="SSF56059">
    <property type="entry name" value="Glutathione synthetase ATP-binding domain-like"/>
    <property type="match status" value="1"/>
</dbReference>
<keyword evidence="17" id="KW-1185">Reference proteome</keyword>
<keyword evidence="6 13" id="KW-0547">Nucleotide-binding</keyword>
<dbReference type="NCBIfam" id="TIGR00877">
    <property type="entry name" value="purD"/>
    <property type="match status" value="1"/>
</dbReference>
<dbReference type="Gene3D" id="3.90.600.10">
    <property type="entry name" value="Phosphoribosylglycinamide synthetase, C-terminal domain"/>
    <property type="match status" value="1"/>
</dbReference>
<keyword evidence="5 12" id="KW-0436">Ligase</keyword>
<comment type="pathway">
    <text evidence="3 12">Purine metabolism; IMP biosynthesis via de novo pathway; N(1)-(5-phospho-D-ribosyl)glycinamide from 5-phospho-alpha-D-ribose 1-diphosphate: step 2/2.</text>
</comment>
<evidence type="ECO:0000256" key="9">
    <source>
        <dbReference type="ARBA" id="ARBA00038345"/>
    </source>
</evidence>
<feature type="domain" description="ATP-grasp" evidence="15">
    <location>
        <begin position="104"/>
        <end position="304"/>
    </location>
</feature>
<evidence type="ECO:0000256" key="14">
    <source>
        <dbReference type="SAM" id="MobiDB-lite"/>
    </source>
</evidence>
<evidence type="ECO:0000256" key="7">
    <source>
        <dbReference type="ARBA" id="ARBA00022755"/>
    </source>
</evidence>
<dbReference type="PANTHER" id="PTHR43472">
    <property type="entry name" value="PHOSPHORIBOSYLAMINE--GLYCINE LIGASE"/>
    <property type="match status" value="1"/>
</dbReference>
<dbReference type="GO" id="GO:0005524">
    <property type="term" value="F:ATP binding"/>
    <property type="evidence" value="ECO:0007669"/>
    <property type="project" value="UniProtKB-UniRule"/>
</dbReference>
<dbReference type="PROSITE" id="PS00184">
    <property type="entry name" value="GARS"/>
    <property type="match status" value="1"/>
</dbReference>
<name>A0A2K3V159_9DEIO</name>
<keyword evidence="7 12" id="KW-0658">Purine biosynthesis</keyword>
<dbReference type="InterPro" id="IPR011761">
    <property type="entry name" value="ATP-grasp"/>
</dbReference>
<dbReference type="Pfam" id="PF02844">
    <property type="entry name" value="GARS_N"/>
    <property type="match status" value="1"/>
</dbReference>
<comment type="cofactor">
    <cofactor evidence="2">
        <name>Mg(2+)</name>
        <dbReference type="ChEBI" id="CHEBI:18420"/>
    </cofactor>
</comment>
<dbReference type="GO" id="GO:0009113">
    <property type="term" value="P:purine nucleobase biosynthetic process"/>
    <property type="evidence" value="ECO:0007669"/>
    <property type="project" value="InterPro"/>
</dbReference>
<dbReference type="Pfam" id="PF02843">
    <property type="entry name" value="GARS_C"/>
    <property type="match status" value="1"/>
</dbReference>
<evidence type="ECO:0000256" key="1">
    <source>
        <dbReference type="ARBA" id="ARBA00001936"/>
    </source>
</evidence>
<evidence type="ECO:0000256" key="2">
    <source>
        <dbReference type="ARBA" id="ARBA00001946"/>
    </source>
</evidence>
<dbReference type="InterPro" id="IPR000115">
    <property type="entry name" value="PRibGlycinamide_synth"/>
</dbReference>
<keyword evidence="8 13" id="KW-0067">ATP-binding</keyword>
<evidence type="ECO:0000256" key="11">
    <source>
        <dbReference type="ARBA" id="ARBA00042864"/>
    </source>
</evidence>
<comment type="caution">
    <text evidence="16">The sequence shown here is derived from an EMBL/GenBank/DDBJ whole genome shotgun (WGS) entry which is preliminary data.</text>
</comment>
<sequence length="431" mass="44527">MRVLVVGGGGREHAIVHACARHGHEVLCTPGNPGISEPARILEGPQDARSVAELAAREGVDLVIVGPEAYLAAGLVDECLALGVPAFGPTRAASRLEGDKAWSKAFMGRHGIPTAQHRAFGTLEPALAHVATRPPPIVVKDAGLRAGKGVTIARSQEEARAALREIFSQADAQAVIEDFMTGQEVTVLALCGGGRYALTPPSQDHKTIHEGDTGPMTGGMGVICPFPLPPGDLRFIRERIIEPTLAGLSAEGLPYCGVLYAGLMLTPDGPRVVEFNARFGDPEAEAVLPLLTSDLAQHALDAATGFLDPQTVVFSAEASATIILAAPGYPAEPLRGVPIRLPEPQDGQIIYHAGTGRADAGLVSAGGRVLALTATAPTLPEALRSAYALADAVDFPGAQLRRDIGGRIGLGAAGAGKQGGQEHAPPRSPTS</sequence>
<dbReference type="Gene3D" id="3.30.470.20">
    <property type="entry name" value="ATP-grasp fold, B domain"/>
    <property type="match status" value="1"/>
</dbReference>
<accession>A0A2K3V159</accession>
<organism evidence="16 17">
    <name type="scientific">Deinococcus koreensis</name>
    <dbReference type="NCBI Taxonomy" id="2054903"/>
    <lineage>
        <taxon>Bacteria</taxon>
        <taxon>Thermotogati</taxon>
        <taxon>Deinococcota</taxon>
        <taxon>Deinococci</taxon>
        <taxon>Deinococcales</taxon>
        <taxon>Deinococcaceae</taxon>
        <taxon>Deinococcus</taxon>
    </lineage>
</organism>
<dbReference type="InterPro" id="IPR037123">
    <property type="entry name" value="PRibGlycinamide_synth_C_sf"/>
</dbReference>
<evidence type="ECO:0000313" key="17">
    <source>
        <dbReference type="Proteomes" id="UP000236379"/>
    </source>
</evidence>
<dbReference type="SUPFAM" id="SSF52440">
    <property type="entry name" value="PreATP-grasp domain"/>
    <property type="match status" value="1"/>
</dbReference>
<dbReference type="UniPathway" id="UPA00074">
    <property type="reaction ID" value="UER00125"/>
</dbReference>
<evidence type="ECO:0000256" key="3">
    <source>
        <dbReference type="ARBA" id="ARBA00005174"/>
    </source>
</evidence>
<dbReference type="GO" id="GO:0046872">
    <property type="term" value="F:metal ion binding"/>
    <property type="evidence" value="ECO:0007669"/>
    <property type="project" value="InterPro"/>
</dbReference>
<evidence type="ECO:0000256" key="5">
    <source>
        <dbReference type="ARBA" id="ARBA00022598"/>
    </source>
</evidence>
<evidence type="ECO:0000256" key="4">
    <source>
        <dbReference type="ARBA" id="ARBA00013255"/>
    </source>
</evidence>
<dbReference type="SMART" id="SM01209">
    <property type="entry name" value="GARS_A"/>
    <property type="match status" value="1"/>
</dbReference>
<dbReference type="GO" id="GO:0006189">
    <property type="term" value="P:'de novo' IMP biosynthetic process"/>
    <property type="evidence" value="ECO:0007669"/>
    <property type="project" value="UniProtKB-UniRule"/>
</dbReference>
<dbReference type="Pfam" id="PF01071">
    <property type="entry name" value="GARS_A"/>
    <property type="match status" value="1"/>
</dbReference>
<dbReference type="Gene3D" id="3.30.1490.20">
    <property type="entry name" value="ATP-grasp fold, A domain"/>
    <property type="match status" value="1"/>
</dbReference>
<dbReference type="InterPro" id="IPR020562">
    <property type="entry name" value="PRibGlycinamide_synth_N"/>
</dbReference>
<dbReference type="InterPro" id="IPR013815">
    <property type="entry name" value="ATP_grasp_subdomain_1"/>
</dbReference>
<dbReference type="SMART" id="SM01210">
    <property type="entry name" value="GARS_C"/>
    <property type="match status" value="1"/>
</dbReference>
<dbReference type="Gene3D" id="3.40.50.20">
    <property type="match status" value="1"/>
</dbReference>
<dbReference type="InterPro" id="IPR011054">
    <property type="entry name" value="Rudment_hybrid_motif"/>
</dbReference>
<dbReference type="InterPro" id="IPR020561">
    <property type="entry name" value="PRibGlycinamid_synth_ATP-grasp"/>
</dbReference>
<dbReference type="OrthoDB" id="9807240at2"/>
<dbReference type="PROSITE" id="PS50975">
    <property type="entry name" value="ATP_GRASP"/>
    <property type="match status" value="1"/>
</dbReference>
<dbReference type="EMBL" id="PPPD01000001">
    <property type="protein sequence ID" value="PNY82520.1"/>
    <property type="molecule type" value="Genomic_DNA"/>
</dbReference>
<dbReference type="AlphaFoldDB" id="A0A2K3V159"/>
<dbReference type="InterPro" id="IPR016185">
    <property type="entry name" value="PreATP-grasp_dom_sf"/>
</dbReference>
<evidence type="ECO:0000256" key="8">
    <source>
        <dbReference type="ARBA" id="ARBA00022840"/>
    </source>
</evidence>
<evidence type="ECO:0000256" key="12">
    <source>
        <dbReference type="HAMAP-Rule" id="MF_00138"/>
    </source>
</evidence>
<dbReference type="EC" id="6.3.4.13" evidence="4 12"/>
<proteinExistence type="inferred from homology"/>
<comment type="similarity">
    <text evidence="9 12">Belongs to the GARS family.</text>
</comment>
<gene>
    <name evidence="12" type="primary">purD</name>
    <name evidence="16" type="ORF">CVO96_15235</name>
</gene>
<evidence type="ECO:0000256" key="6">
    <source>
        <dbReference type="ARBA" id="ARBA00022741"/>
    </source>
</evidence>